<dbReference type="Pfam" id="PF01255">
    <property type="entry name" value="Prenyltransf"/>
    <property type="match status" value="1"/>
</dbReference>
<dbReference type="GO" id="GO:0045547">
    <property type="term" value="F:ditrans,polycis-polyprenyl diphosphate synthase [(2E,6E)-farnesyl diphosphate specific] activity"/>
    <property type="evidence" value="ECO:0007669"/>
    <property type="project" value="TreeGrafter"/>
</dbReference>
<reference evidence="3" key="1">
    <citation type="journal article" date="2019" name="Gigascience">
        <title>De novo genome assembly of the endangered Acer yangbiense, a plant species with extremely small populations endemic to Yunnan Province, China.</title>
        <authorList>
            <person name="Yang J."/>
            <person name="Wariss H.M."/>
            <person name="Tao L."/>
            <person name="Zhang R."/>
            <person name="Yun Q."/>
            <person name="Hollingsworth P."/>
            <person name="Dao Z."/>
            <person name="Luo G."/>
            <person name="Guo H."/>
            <person name="Ma Y."/>
            <person name="Sun W."/>
        </authorList>
    </citation>
    <scope>NUCLEOTIDE SEQUENCE [LARGE SCALE GENOMIC DNA]</scope>
    <source>
        <strain evidence="3">cv. Malutang</strain>
    </source>
</reference>
<dbReference type="Gene3D" id="3.40.1180.10">
    <property type="entry name" value="Decaprenyl diphosphate synthase-like"/>
    <property type="match status" value="1"/>
</dbReference>
<accession>A0A5C7I3E6</accession>
<gene>
    <name evidence="2" type="ORF">EZV62_010801</name>
</gene>
<name>A0A5C7I3E6_9ROSI</name>
<evidence type="ECO:0000256" key="1">
    <source>
        <dbReference type="ARBA" id="ARBA00022679"/>
    </source>
</evidence>
<dbReference type="OrthoDB" id="1698206at2759"/>
<dbReference type="AlphaFoldDB" id="A0A5C7I3E6"/>
<dbReference type="PANTHER" id="PTHR10291">
    <property type="entry name" value="DEHYDRODOLICHYL DIPHOSPHATE SYNTHASE FAMILY MEMBER"/>
    <property type="match status" value="1"/>
</dbReference>
<dbReference type="EMBL" id="VAHF01000004">
    <property type="protein sequence ID" value="TXG63807.1"/>
    <property type="molecule type" value="Genomic_DNA"/>
</dbReference>
<protein>
    <submittedName>
        <fullName evidence="2">Uncharacterized protein</fullName>
    </submittedName>
</protein>
<keyword evidence="1" id="KW-0808">Transferase</keyword>
<dbReference type="GO" id="GO:0016094">
    <property type="term" value="P:polyprenol biosynthetic process"/>
    <property type="evidence" value="ECO:0007669"/>
    <property type="project" value="TreeGrafter"/>
</dbReference>
<sequence length="85" mass="9492">MEHLQDRRGAKKHDLIQVATYKAGFLSLMSMLKFCYELGNLNLLSEPVRLAAERAMLATAKNSKAFLSICVAYTSTNEILNAVKE</sequence>
<keyword evidence="3" id="KW-1185">Reference proteome</keyword>
<dbReference type="InterPro" id="IPR036424">
    <property type="entry name" value="UPP_synth-like_sf"/>
</dbReference>
<comment type="caution">
    <text evidence="2">The sequence shown here is derived from an EMBL/GenBank/DDBJ whole genome shotgun (WGS) entry which is preliminary data.</text>
</comment>
<dbReference type="SUPFAM" id="SSF64005">
    <property type="entry name" value="Undecaprenyl diphosphate synthase"/>
    <property type="match status" value="1"/>
</dbReference>
<dbReference type="GO" id="GO:0005783">
    <property type="term" value="C:endoplasmic reticulum"/>
    <property type="evidence" value="ECO:0007669"/>
    <property type="project" value="TreeGrafter"/>
</dbReference>
<dbReference type="PANTHER" id="PTHR10291:SF18">
    <property type="entry name" value="DEHYDRODOLICHYL DIPHOSPHATE SYNTHASE CPT3"/>
    <property type="match status" value="1"/>
</dbReference>
<proteinExistence type="predicted"/>
<evidence type="ECO:0000313" key="3">
    <source>
        <dbReference type="Proteomes" id="UP000323000"/>
    </source>
</evidence>
<evidence type="ECO:0000313" key="2">
    <source>
        <dbReference type="EMBL" id="TXG63807.1"/>
    </source>
</evidence>
<dbReference type="InterPro" id="IPR001441">
    <property type="entry name" value="UPP_synth-like"/>
</dbReference>
<organism evidence="2 3">
    <name type="scientific">Acer yangbiense</name>
    <dbReference type="NCBI Taxonomy" id="1000413"/>
    <lineage>
        <taxon>Eukaryota</taxon>
        <taxon>Viridiplantae</taxon>
        <taxon>Streptophyta</taxon>
        <taxon>Embryophyta</taxon>
        <taxon>Tracheophyta</taxon>
        <taxon>Spermatophyta</taxon>
        <taxon>Magnoliopsida</taxon>
        <taxon>eudicotyledons</taxon>
        <taxon>Gunneridae</taxon>
        <taxon>Pentapetalae</taxon>
        <taxon>rosids</taxon>
        <taxon>malvids</taxon>
        <taxon>Sapindales</taxon>
        <taxon>Sapindaceae</taxon>
        <taxon>Hippocastanoideae</taxon>
        <taxon>Acereae</taxon>
        <taxon>Acer</taxon>
    </lineage>
</organism>
<dbReference type="Proteomes" id="UP000323000">
    <property type="component" value="Chromosome 4"/>
</dbReference>